<feature type="domain" description="Zinc finger/thioredoxin putative" evidence="1">
    <location>
        <begin position="1"/>
        <end position="35"/>
    </location>
</feature>
<dbReference type="NCBIfam" id="TIGR02098">
    <property type="entry name" value="MJ0042_CXXC"/>
    <property type="match status" value="1"/>
</dbReference>
<dbReference type="EMBL" id="VBOY01000038">
    <property type="protein sequence ID" value="TMQ67476.1"/>
    <property type="molecule type" value="Genomic_DNA"/>
</dbReference>
<proteinExistence type="predicted"/>
<comment type="caution">
    <text evidence="2">The sequence shown here is derived from an EMBL/GenBank/DDBJ whole genome shotgun (WGS) entry which is preliminary data.</text>
</comment>
<accession>A0A538TV18</accession>
<sequence length="105" mass="11700">MTVQCPYCETAYALPERLLGKRGARVRCRVCKRGFVVSRAMRHDPREGAEARAVARELLDSLAQNLGPALDEARGRGRLLATFGPDLVSAFDRYRARLGRRGDPD</sequence>
<evidence type="ECO:0000259" key="1">
    <source>
        <dbReference type="Pfam" id="PF13717"/>
    </source>
</evidence>
<dbReference type="Proteomes" id="UP000316609">
    <property type="component" value="Unassembled WGS sequence"/>
</dbReference>
<dbReference type="AlphaFoldDB" id="A0A538TV18"/>
<evidence type="ECO:0000313" key="2">
    <source>
        <dbReference type="EMBL" id="TMQ67476.1"/>
    </source>
</evidence>
<reference evidence="2 3" key="1">
    <citation type="journal article" date="2019" name="Nat. Microbiol.">
        <title>Mediterranean grassland soil C-N compound turnover is dependent on rainfall and depth, and is mediated by genomically divergent microorganisms.</title>
        <authorList>
            <person name="Diamond S."/>
            <person name="Andeer P.F."/>
            <person name="Li Z."/>
            <person name="Crits-Christoph A."/>
            <person name="Burstein D."/>
            <person name="Anantharaman K."/>
            <person name="Lane K.R."/>
            <person name="Thomas B.C."/>
            <person name="Pan C."/>
            <person name="Northen T.R."/>
            <person name="Banfield J.F."/>
        </authorList>
    </citation>
    <scope>NUCLEOTIDE SEQUENCE [LARGE SCALE GENOMIC DNA]</scope>
    <source>
        <strain evidence="2">WS_8</strain>
    </source>
</reference>
<organism evidence="2 3">
    <name type="scientific">Eiseniibacteriota bacterium</name>
    <dbReference type="NCBI Taxonomy" id="2212470"/>
    <lineage>
        <taxon>Bacteria</taxon>
        <taxon>Candidatus Eiseniibacteriota</taxon>
    </lineage>
</organism>
<gene>
    <name evidence="2" type="ORF">E6K78_04575</name>
</gene>
<dbReference type="Pfam" id="PF13717">
    <property type="entry name" value="Zn_ribbon_4"/>
    <property type="match status" value="1"/>
</dbReference>
<feature type="non-terminal residue" evidence="2">
    <location>
        <position position="105"/>
    </location>
</feature>
<dbReference type="InterPro" id="IPR011723">
    <property type="entry name" value="Znf/thioredoxin_put"/>
</dbReference>
<evidence type="ECO:0000313" key="3">
    <source>
        <dbReference type="Proteomes" id="UP000316609"/>
    </source>
</evidence>
<name>A0A538TV18_UNCEI</name>
<protein>
    <recommendedName>
        <fullName evidence="1">Zinc finger/thioredoxin putative domain-containing protein</fullName>
    </recommendedName>
</protein>